<dbReference type="EMBL" id="SOYY01000008">
    <property type="protein sequence ID" value="KAA0718331.1"/>
    <property type="molecule type" value="Genomic_DNA"/>
</dbReference>
<gene>
    <name evidence="1" type="ORF">E1301_Tti017268</name>
</gene>
<accession>A0A5A9PAW9</accession>
<dbReference type="Proteomes" id="UP000324632">
    <property type="component" value="Chromosome 8"/>
</dbReference>
<sequence length="86" mass="10096">MDEIRRQTRVWSNFKEWRWKGETHFKHIQIAAIPPSADVHMVMKTGHPPLFSAVTSWTKHSVPERVSIHTSVSGPDDDVTYSWRKR</sequence>
<proteinExistence type="predicted"/>
<organism evidence="1 2">
    <name type="scientific">Triplophysa tibetana</name>
    <dbReference type="NCBI Taxonomy" id="1572043"/>
    <lineage>
        <taxon>Eukaryota</taxon>
        <taxon>Metazoa</taxon>
        <taxon>Chordata</taxon>
        <taxon>Craniata</taxon>
        <taxon>Vertebrata</taxon>
        <taxon>Euteleostomi</taxon>
        <taxon>Actinopterygii</taxon>
        <taxon>Neopterygii</taxon>
        <taxon>Teleostei</taxon>
        <taxon>Ostariophysi</taxon>
        <taxon>Cypriniformes</taxon>
        <taxon>Nemacheilidae</taxon>
        <taxon>Triplophysa</taxon>
    </lineage>
</organism>
<comment type="caution">
    <text evidence="1">The sequence shown here is derived from an EMBL/GenBank/DDBJ whole genome shotgun (WGS) entry which is preliminary data.</text>
</comment>
<evidence type="ECO:0000313" key="1">
    <source>
        <dbReference type="EMBL" id="KAA0718331.1"/>
    </source>
</evidence>
<evidence type="ECO:0000313" key="2">
    <source>
        <dbReference type="Proteomes" id="UP000324632"/>
    </source>
</evidence>
<reference evidence="1 2" key="1">
    <citation type="journal article" date="2019" name="Mol. Ecol. Resour.">
        <title>Chromosome-level genome assembly of Triplophysa tibetana, a fish adapted to the harsh high-altitude environment of the Tibetan Plateau.</title>
        <authorList>
            <person name="Yang X."/>
            <person name="Liu H."/>
            <person name="Ma Z."/>
            <person name="Zou Y."/>
            <person name="Zou M."/>
            <person name="Mao Y."/>
            <person name="Li X."/>
            <person name="Wang H."/>
            <person name="Chen T."/>
            <person name="Wang W."/>
            <person name="Yang R."/>
        </authorList>
    </citation>
    <scope>NUCLEOTIDE SEQUENCE [LARGE SCALE GENOMIC DNA]</scope>
    <source>
        <strain evidence="1">TTIB1903HZAU</strain>
        <tissue evidence="1">Muscle</tissue>
    </source>
</reference>
<dbReference type="AlphaFoldDB" id="A0A5A9PAW9"/>
<name>A0A5A9PAW9_9TELE</name>
<keyword evidence="2" id="KW-1185">Reference proteome</keyword>
<protein>
    <submittedName>
        <fullName evidence="1">Uncharacterized protein</fullName>
    </submittedName>
</protein>